<comment type="caution">
    <text evidence="1">The sequence shown here is derived from an EMBL/GenBank/DDBJ whole genome shotgun (WGS) entry which is preliminary data.</text>
</comment>
<gene>
    <name evidence="1" type="ORF">AXG93_638s1110</name>
</gene>
<dbReference type="EMBL" id="LVLJ01001765">
    <property type="protein sequence ID" value="OAE28123.1"/>
    <property type="molecule type" value="Genomic_DNA"/>
</dbReference>
<dbReference type="AlphaFoldDB" id="A0A176W627"/>
<name>A0A176W627_MARPO</name>
<accession>A0A176W627</accession>
<dbReference type="Proteomes" id="UP000077202">
    <property type="component" value="Unassembled WGS sequence"/>
</dbReference>
<keyword evidence="2" id="KW-1185">Reference proteome</keyword>
<evidence type="ECO:0000313" key="2">
    <source>
        <dbReference type="Proteomes" id="UP000077202"/>
    </source>
</evidence>
<protein>
    <submittedName>
        <fullName evidence="1">Uncharacterized protein</fullName>
    </submittedName>
</protein>
<evidence type="ECO:0000313" key="1">
    <source>
        <dbReference type="EMBL" id="OAE28123.1"/>
    </source>
</evidence>
<sequence length="116" mass="13019">MTDNNDIFQGDKVPDWLTATTEQENNFTVGHSPVFDGQFRAAPVVATPGCFFYVECGNGSSARGFEFVDSSLVAVVRSRIEYEVRSEEVFIAEHRQLPTLTKRGYSPKWPALVRPM</sequence>
<reference evidence="1" key="1">
    <citation type="submission" date="2016-03" db="EMBL/GenBank/DDBJ databases">
        <title>Mechanisms controlling the formation of the plant cell surface in tip-growing cells are functionally conserved among land plants.</title>
        <authorList>
            <person name="Honkanen S."/>
            <person name="Jones V.A."/>
            <person name="Morieri G."/>
            <person name="Champion C."/>
            <person name="Hetherington A.J."/>
            <person name="Kelly S."/>
            <person name="Saint-Marcoux D."/>
            <person name="Proust H."/>
            <person name="Prescott H."/>
            <person name="Dolan L."/>
        </authorList>
    </citation>
    <scope>NUCLEOTIDE SEQUENCE [LARGE SCALE GENOMIC DNA]</scope>
    <source>
        <tissue evidence="1">Whole gametophyte</tissue>
    </source>
</reference>
<organism evidence="1 2">
    <name type="scientific">Marchantia polymorpha subsp. ruderalis</name>
    <dbReference type="NCBI Taxonomy" id="1480154"/>
    <lineage>
        <taxon>Eukaryota</taxon>
        <taxon>Viridiplantae</taxon>
        <taxon>Streptophyta</taxon>
        <taxon>Embryophyta</taxon>
        <taxon>Marchantiophyta</taxon>
        <taxon>Marchantiopsida</taxon>
        <taxon>Marchantiidae</taxon>
        <taxon>Marchantiales</taxon>
        <taxon>Marchantiaceae</taxon>
        <taxon>Marchantia</taxon>
    </lineage>
</organism>
<proteinExistence type="predicted"/>